<keyword evidence="1" id="KW-0812">Transmembrane</keyword>
<dbReference type="AlphaFoldDB" id="A0A286P6N3"/>
<feature type="transmembrane region" description="Helical" evidence="1">
    <location>
        <begin position="53"/>
        <end position="73"/>
    </location>
</feature>
<geneLocation type="plasmid" evidence="2">
    <name>pBC453</name>
</geneLocation>
<keyword evidence="1" id="KW-0472">Membrane</keyword>
<proteinExistence type="predicted"/>
<reference evidence="2" key="2">
    <citation type="journal article" date="2017" name="Genome Announc.">
        <title>High-Quality Draft Genome Sequence of Burkholderia contaminans CH-1, a Gram-Negative Bacterium That Metabolizes 2-Azahypoxanthine, a Plant Growth-Regulating Compound.</title>
        <authorList>
            <person name="Choi J.-H."/>
            <person name="Sugiura H."/>
            <person name="Moriuchi R."/>
            <person name="Kawagishi H."/>
            <person name="Dohra H."/>
        </authorList>
    </citation>
    <scope>NUCLEOTIDE SEQUENCE</scope>
    <source>
        <strain evidence="2">CH-1</strain>
        <plasmid evidence="2">pBC453</plasmid>
    </source>
</reference>
<dbReference type="Proteomes" id="UP001220209">
    <property type="component" value="Plasmid unnamed1"/>
</dbReference>
<evidence type="ECO:0000313" key="3">
    <source>
        <dbReference type="EMBL" id="WFN23332.1"/>
    </source>
</evidence>
<geneLocation type="plasmid" evidence="3 4">
    <name>unnamed1</name>
</geneLocation>
<feature type="transmembrane region" description="Helical" evidence="1">
    <location>
        <begin position="21"/>
        <end position="41"/>
    </location>
</feature>
<reference evidence="2" key="1">
    <citation type="journal article" date="2016" name="Biosci. Biotechnol. Biochem.">
        <title>Bioconversion of AHX to AOH by resting cells of Burkholderia contaminans CH-1.</title>
        <authorList>
            <person name="Choi J.H."/>
            <person name="Kikuchi A."/>
            <person name="Pumkaeo P."/>
            <person name="Hirai H."/>
            <person name="Tokuyama S."/>
            <person name="Kawagishi H."/>
        </authorList>
    </citation>
    <scope>NUCLEOTIDE SEQUENCE</scope>
    <source>
        <strain evidence="2">CH-1</strain>
        <plasmid evidence="2">pBC453</plasmid>
    </source>
</reference>
<dbReference type="GeneID" id="71059900"/>
<sequence>MKALKAIGIDLLGAVGELGDWFSFAVTAGLVAVLVLLGIVTRQIGALEGLHNYAVAMVVSAGLVTFSVVAAKFHSRLQ</sequence>
<gene>
    <name evidence="2" type="ORF">BCCH1_80080</name>
    <name evidence="3" type="ORF">LXE91_40060</name>
</gene>
<keyword evidence="2" id="KW-0614">Plasmid</keyword>
<dbReference type="EMBL" id="AP018360">
    <property type="protein sequence ID" value="BBA45497.1"/>
    <property type="molecule type" value="Genomic_DNA"/>
</dbReference>
<keyword evidence="1" id="KW-1133">Transmembrane helix</keyword>
<dbReference type="OrthoDB" id="9134962at2"/>
<evidence type="ECO:0000313" key="4">
    <source>
        <dbReference type="Proteomes" id="UP001220209"/>
    </source>
</evidence>
<reference evidence="3 4" key="3">
    <citation type="submission" date="2021-12" db="EMBL/GenBank/DDBJ databases">
        <title>Genomic and phenotypic characterization of three Burkholderia contaminans isolates recovered from different sources.</title>
        <authorList>
            <person name="Lopez De Volder A."/>
            <person name="Fan Y."/>
            <person name="Nunvar J."/>
            <person name="Herrera T."/>
            <person name="Timp W."/>
            <person name="Degrossi J."/>
        </authorList>
    </citation>
    <scope>NUCLEOTIDE SEQUENCE [LARGE SCALE GENOMIC DNA]</scope>
    <source>
        <strain evidence="3 4">LMG 23361</strain>
        <plasmid evidence="3 4">unnamed1</plasmid>
    </source>
</reference>
<accession>A0A286P6N3</accession>
<dbReference type="RefSeq" id="WP_046543798.1">
    <property type="nucleotide sequence ID" value="NZ_AP018360.1"/>
</dbReference>
<evidence type="ECO:0000313" key="2">
    <source>
        <dbReference type="EMBL" id="BBA45497.1"/>
    </source>
</evidence>
<name>A0A286P6N3_9BURK</name>
<dbReference type="EMBL" id="CP090643">
    <property type="protein sequence ID" value="WFN23332.1"/>
    <property type="molecule type" value="Genomic_DNA"/>
</dbReference>
<organism evidence="2">
    <name type="scientific">Burkholderia contaminans</name>
    <dbReference type="NCBI Taxonomy" id="488447"/>
    <lineage>
        <taxon>Bacteria</taxon>
        <taxon>Pseudomonadati</taxon>
        <taxon>Pseudomonadota</taxon>
        <taxon>Betaproteobacteria</taxon>
        <taxon>Burkholderiales</taxon>
        <taxon>Burkholderiaceae</taxon>
        <taxon>Burkholderia</taxon>
        <taxon>Burkholderia cepacia complex</taxon>
    </lineage>
</organism>
<evidence type="ECO:0000256" key="1">
    <source>
        <dbReference type="SAM" id="Phobius"/>
    </source>
</evidence>
<protein>
    <submittedName>
        <fullName evidence="2">Uncharacterized protein</fullName>
    </submittedName>
</protein>